<dbReference type="OrthoDB" id="7876422at2"/>
<sequence>MAKDHAKETIHPPPHKEGKTRAAVGADKTIQSDTKRVEFDYDKYADFLADADLSEAQKLELLQAIWNIMSEFVMLGFGVHPIQQACGKVDFEDTAPPKSRSILLGSEHKHLITEFDDVAAHLDEAAQEGVEA</sequence>
<organism evidence="2 3">
    <name type="scientific">Hyphomonas atlantica</name>
    <dbReference type="NCBI Taxonomy" id="1280948"/>
    <lineage>
        <taxon>Bacteria</taxon>
        <taxon>Pseudomonadati</taxon>
        <taxon>Pseudomonadota</taxon>
        <taxon>Alphaproteobacteria</taxon>
        <taxon>Hyphomonadales</taxon>
        <taxon>Hyphomonadaceae</taxon>
        <taxon>Hyphomonas</taxon>
    </lineage>
</organism>
<dbReference type="EMBL" id="AWFH01000014">
    <property type="protein sequence ID" value="KCZ61420.1"/>
    <property type="molecule type" value="Genomic_DNA"/>
</dbReference>
<comment type="caution">
    <text evidence="2">The sequence shown here is derived from an EMBL/GenBank/DDBJ whole genome shotgun (WGS) entry which is preliminary data.</text>
</comment>
<protein>
    <submittedName>
        <fullName evidence="2">Uncharacterized protein</fullName>
    </submittedName>
</protein>
<proteinExistence type="predicted"/>
<feature type="region of interest" description="Disordered" evidence="1">
    <location>
        <begin position="1"/>
        <end position="27"/>
    </location>
</feature>
<evidence type="ECO:0000256" key="1">
    <source>
        <dbReference type="SAM" id="MobiDB-lite"/>
    </source>
</evidence>
<evidence type="ECO:0000313" key="2">
    <source>
        <dbReference type="EMBL" id="KCZ61420.1"/>
    </source>
</evidence>
<evidence type="ECO:0000313" key="3">
    <source>
        <dbReference type="Proteomes" id="UP000024547"/>
    </source>
</evidence>
<dbReference type="STRING" id="1280948.HY36_16755"/>
<gene>
    <name evidence="2" type="ORF">HY36_16755</name>
</gene>
<dbReference type="Proteomes" id="UP000024547">
    <property type="component" value="Unassembled WGS sequence"/>
</dbReference>
<dbReference type="RefSeq" id="WP_035551621.1">
    <property type="nucleotide sequence ID" value="NZ_AWFH01000014.1"/>
</dbReference>
<reference evidence="2 3" key="1">
    <citation type="journal article" date="2014" name="Antonie Van Leeuwenhoek">
        <title>Hyphomonas beringensis sp. nov. and Hyphomonas chukchiensis sp. nov., isolated from surface seawater of the Bering Sea and Chukchi Sea.</title>
        <authorList>
            <person name="Li C."/>
            <person name="Lai Q."/>
            <person name="Li G."/>
            <person name="Dong C."/>
            <person name="Wang J."/>
            <person name="Liao Y."/>
            <person name="Shao Z."/>
        </authorList>
    </citation>
    <scope>NUCLEOTIDE SEQUENCE [LARGE SCALE GENOMIC DNA]</scope>
    <source>
        <strain evidence="2 3">22II1-22F38</strain>
    </source>
</reference>
<dbReference type="AlphaFoldDB" id="A0A059E1G1"/>
<dbReference type="PATRIC" id="fig|1280948.3.peg.1878"/>
<accession>A0A059E1G1</accession>
<feature type="compositionally biased region" description="Basic and acidic residues" evidence="1">
    <location>
        <begin position="1"/>
        <end position="20"/>
    </location>
</feature>
<dbReference type="GeneID" id="92500311"/>
<keyword evidence="3" id="KW-1185">Reference proteome</keyword>
<name>A0A059E1G1_9PROT</name>